<dbReference type="PANTHER" id="PTHR44688">
    <property type="entry name" value="DNA-BINDING TRANSCRIPTIONAL ACTIVATOR DEVR_DOSR"/>
    <property type="match status" value="1"/>
</dbReference>
<dbReference type="PANTHER" id="PTHR44688:SF16">
    <property type="entry name" value="DNA-BINDING TRANSCRIPTIONAL ACTIVATOR DEVR_DOSR"/>
    <property type="match status" value="1"/>
</dbReference>
<accession>A0ABN0X4J2</accession>
<dbReference type="InterPro" id="IPR036388">
    <property type="entry name" value="WH-like_DNA-bd_sf"/>
</dbReference>
<evidence type="ECO:0000256" key="3">
    <source>
        <dbReference type="ARBA" id="ARBA00023163"/>
    </source>
</evidence>
<evidence type="ECO:0000256" key="2">
    <source>
        <dbReference type="ARBA" id="ARBA00023125"/>
    </source>
</evidence>
<sequence length="334" mass="38357">MPQDTELTHEQQVQLSHYIASVYRQAGQLDADAFRQYCLSELQQFIQFESGVWFYRKGVEESFTRAETYLFNIPAGFMENYNRLLSTEMLNEDPVAKYAVEHINQSFRMIPEVFSSWDTYIQELVYQIHGKKFELNNTLTTIYQCDGQDKLNVISLYRMGYGNYTFSAQDKIIKQLVSPHLAEAMTMNILSSFSRQQHHQGVYRAITDIRGNILEAETAFLAMLQRTGQDKITLPAMLEGEVVILALEDGTPIKAIKRHTFVELQLETIPFAGLSPQQIRVCHFLKQGLSDKSIAQHMNISPFTVSNHLKKLYQHLGTKNRLSTVALLLSKDVN</sequence>
<evidence type="ECO:0000313" key="6">
    <source>
        <dbReference type="Proteomes" id="UP001501757"/>
    </source>
</evidence>
<dbReference type="InterPro" id="IPR016032">
    <property type="entry name" value="Sig_transdc_resp-reg_C-effctor"/>
</dbReference>
<dbReference type="SUPFAM" id="SSF46894">
    <property type="entry name" value="C-terminal effector domain of the bipartite response regulators"/>
    <property type="match status" value="1"/>
</dbReference>
<evidence type="ECO:0000313" key="5">
    <source>
        <dbReference type="EMBL" id="GAA0354960.1"/>
    </source>
</evidence>
<evidence type="ECO:0000259" key="4">
    <source>
        <dbReference type="PROSITE" id="PS50043"/>
    </source>
</evidence>
<keyword evidence="3" id="KW-0804">Transcription</keyword>
<dbReference type="InterPro" id="IPR000792">
    <property type="entry name" value="Tscrpt_reg_LuxR_C"/>
</dbReference>
<organism evidence="5 6">
    <name type="scientific">Bowmanella denitrificans</name>
    <dbReference type="NCBI Taxonomy" id="366582"/>
    <lineage>
        <taxon>Bacteria</taxon>
        <taxon>Pseudomonadati</taxon>
        <taxon>Pseudomonadota</taxon>
        <taxon>Gammaproteobacteria</taxon>
        <taxon>Alteromonadales</taxon>
        <taxon>Alteromonadaceae</taxon>
        <taxon>Bowmanella</taxon>
    </lineage>
</organism>
<protein>
    <recommendedName>
        <fullName evidence="4">HTH luxR-type domain-containing protein</fullName>
    </recommendedName>
</protein>
<evidence type="ECO:0000256" key="1">
    <source>
        <dbReference type="ARBA" id="ARBA00023015"/>
    </source>
</evidence>
<dbReference type="Gene3D" id="1.10.10.10">
    <property type="entry name" value="Winged helix-like DNA-binding domain superfamily/Winged helix DNA-binding domain"/>
    <property type="match status" value="1"/>
</dbReference>
<dbReference type="Proteomes" id="UP001501757">
    <property type="component" value="Unassembled WGS sequence"/>
</dbReference>
<dbReference type="RefSeq" id="WP_343844481.1">
    <property type="nucleotide sequence ID" value="NZ_BAAAEI010000010.1"/>
</dbReference>
<dbReference type="EMBL" id="BAAAEI010000010">
    <property type="protein sequence ID" value="GAA0354960.1"/>
    <property type="molecule type" value="Genomic_DNA"/>
</dbReference>
<gene>
    <name evidence="5" type="ORF">GCM10009092_19020</name>
</gene>
<keyword evidence="6" id="KW-1185">Reference proteome</keyword>
<dbReference type="SMART" id="SM00421">
    <property type="entry name" value="HTH_LUXR"/>
    <property type="match status" value="1"/>
</dbReference>
<dbReference type="PROSITE" id="PS50043">
    <property type="entry name" value="HTH_LUXR_2"/>
    <property type="match status" value="1"/>
</dbReference>
<name>A0ABN0X4J2_9ALTE</name>
<feature type="domain" description="HTH luxR-type" evidence="4">
    <location>
        <begin position="267"/>
        <end position="332"/>
    </location>
</feature>
<dbReference type="CDD" id="cd06170">
    <property type="entry name" value="LuxR_C_like"/>
    <property type="match status" value="1"/>
</dbReference>
<keyword evidence="1" id="KW-0805">Transcription regulation</keyword>
<dbReference type="PRINTS" id="PR00038">
    <property type="entry name" value="HTHLUXR"/>
</dbReference>
<comment type="caution">
    <text evidence="5">The sequence shown here is derived from an EMBL/GenBank/DDBJ whole genome shotgun (WGS) entry which is preliminary data.</text>
</comment>
<reference evidence="5 6" key="1">
    <citation type="journal article" date="2019" name="Int. J. Syst. Evol. Microbiol.">
        <title>The Global Catalogue of Microorganisms (GCM) 10K type strain sequencing project: providing services to taxonomists for standard genome sequencing and annotation.</title>
        <authorList>
            <consortium name="The Broad Institute Genomics Platform"/>
            <consortium name="The Broad Institute Genome Sequencing Center for Infectious Disease"/>
            <person name="Wu L."/>
            <person name="Ma J."/>
        </authorList>
    </citation>
    <scope>NUCLEOTIDE SEQUENCE [LARGE SCALE GENOMIC DNA]</scope>
    <source>
        <strain evidence="5 6">JCM 13378</strain>
    </source>
</reference>
<proteinExistence type="predicted"/>
<keyword evidence="2" id="KW-0238">DNA-binding</keyword>
<dbReference type="Pfam" id="PF00196">
    <property type="entry name" value="GerE"/>
    <property type="match status" value="1"/>
</dbReference>